<dbReference type="GeneID" id="27705577"/>
<dbReference type="InterPro" id="IPR010730">
    <property type="entry name" value="HET"/>
</dbReference>
<reference evidence="2" key="1">
    <citation type="submission" date="2015-01" db="EMBL/GenBank/DDBJ databases">
        <title>The Genome Sequence of Cladophialophora bantiana CBS 173.52.</title>
        <authorList>
            <consortium name="The Broad Institute Genomics Platform"/>
            <person name="Cuomo C."/>
            <person name="de Hoog S."/>
            <person name="Gorbushina A."/>
            <person name="Stielow B."/>
            <person name="Teixiera M."/>
            <person name="Abouelleil A."/>
            <person name="Chapman S.B."/>
            <person name="Priest M."/>
            <person name="Young S.K."/>
            <person name="Wortman J."/>
            <person name="Nusbaum C."/>
            <person name="Birren B."/>
        </authorList>
    </citation>
    <scope>NUCLEOTIDE SEQUENCE [LARGE SCALE GENOMIC DNA]</scope>
    <source>
        <strain evidence="2">CBS 173.52</strain>
    </source>
</reference>
<dbReference type="RefSeq" id="XP_016613405.1">
    <property type="nucleotide sequence ID" value="XM_016770354.1"/>
</dbReference>
<accession>A0A0D2E9C6</accession>
<dbReference type="Proteomes" id="UP000053789">
    <property type="component" value="Unassembled WGS sequence"/>
</dbReference>
<evidence type="ECO:0000313" key="2">
    <source>
        <dbReference type="EMBL" id="KIW86736.1"/>
    </source>
</evidence>
<dbReference type="PANTHER" id="PTHR24148:SF82">
    <property type="entry name" value="HETEROKARYON INCOMPATIBILITY DOMAIN-CONTAINING PROTEIN"/>
    <property type="match status" value="1"/>
</dbReference>
<dbReference type="EMBL" id="KN847011">
    <property type="protein sequence ID" value="KIW86736.1"/>
    <property type="molecule type" value="Genomic_DNA"/>
</dbReference>
<dbReference type="Pfam" id="PF06985">
    <property type="entry name" value="HET"/>
    <property type="match status" value="1"/>
</dbReference>
<gene>
    <name evidence="2" type="ORF">Z519_12649</name>
</gene>
<dbReference type="OrthoDB" id="4161734at2759"/>
<organism evidence="2 3">
    <name type="scientific">Cladophialophora bantiana (strain ATCC 10958 / CBS 173.52 / CDC B-1940 / NIH 8579)</name>
    <name type="common">Xylohypha bantiana</name>
    <dbReference type="NCBI Taxonomy" id="1442370"/>
    <lineage>
        <taxon>Eukaryota</taxon>
        <taxon>Fungi</taxon>
        <taxon>Dikarya</taxon>
        <taxon>Ascomycota</taxon>
        <taxon>Pezizomycotina</taxon>
        <taxon>Eurotiomycetes</taxon>
        <taxon>Chaetothyriomycetidae</taxon>
        <taxon>Chaetothyriales</taxon>
        <taxon>Herpotrichiellaceae</taxon>
        <taxon>Cladophialophora</taxon>
    </lineage>
</organism>
<sequence>MRRIYAQASTVYAWLGDGSKDEQEMVSSMSSVVEAFHRAESINPVRGQDALENDSGCVSVLPSPASGFWSAFGRIIHRPWFRRLWVLQEVLLAREIRLDCGPATVDWATLIKMEHIILRRNFYSLLRGKDYKIEEIFKALNIVSNFEWCKTKMPQSTDNTVPIILGLVPQRVRDAATVTPTFLLPKAYADLIQHCLRFDFRLDLLSQVEGAEAQRLVGLPSWYADFQLAAPINQFGGINGPASGFHAGFRKPFLEKPILSADSGRNILTWKGFWSTR</sequence>
<name>A0A0D2E9C6_CLAB1</name>
<dbReference type="HOGENOM" id="CLU_882797_0_0_1"/>
<evidence type="ECO:0000313" key="3">
    <source>
        <dbReference type="Proteomes" id="UP000053789"/>
    </source>
</evidence>
<feature type="domain" description="Heterokaryon incompatibility" evidence="1">
    <location>
        <begin position="1"/>
        <end position="89"/>
    </location>
</feature>
<dbReference type="VEuPathDB" id="FungiDB:Z519_12649"/>
<keyword evidence="3" id="KW-1185">Reference proteome</keyword>
<dbReference type="PANTHER" id="PTHR24148">
    <property type="entry name" value="ANKYRIN REPEAT DOMAIN-CONTAINING PROTEIN 39 HOMOLOG-RELATED"/>
    <property type="match status" value="1"/>
</dbReference>
<proteinExistence type="predicted"/>
<protein>
    <recommendedName>
        <fullName evidence="1">Heterokaryon incompatibility domain-containing protein</fullName>
    </recommendedName>
</protein>
<dbReference type="AlphaFoldDB" id="A0A0D2E9C6"/>
<evidence type="ECO:0000259" key="1">
    <source>
        <dbReference type="Pfam" id="PF06985"/>
    </source>
</evidence>
<dbReference type="InterPro" id="IPR052895">
    <property type="entry name" value="HetReg/Transcr_Mod"/>
</dbReference>